<dbReference type="RefSeq" id="WP_015246177.1">
    <property type="nucleotide sequence ID" value="NC_019892.1"/>
</dbReference>
<protein>
    <submittedName>
        <fullName evidence="4">Rhodanese-related sulfurtransferase</fullName>
    </submittedName>
</protein>
<dbReference type="PROSITE" id="PS00380">
    <property type="entry name" value="RHODANESE_1"/>
    <property type="match status" value="1"/>
</dbReference>
<dbReference type="STRING" id="886293.Sinac_2729"/>
<feature type="domain" description="Rhodanese" evidence="3">
    <location>
        <begin position="47"/>
        <end position="153"/>
    </location>
</feature>
<accession>L0DDT2</accession>
<dbReference type="CDD" id="cd01449">
    <property type="entry name" value="TST_Repeat_2"/>
    <property type="match status" value="1"/>
</dbReference>
<dbReference type="KEGG" id="saci:Sinac_2729"/>
<dbReference type="SMART" id="SM00450">
    <property type="entry name" value="RHOD"/>
    <property type="match status" value="2"/>
</dbReference>
<dbReference type="Pfam" id="PF00581">
    <property type="entry name" value="Rhodanese"/>
    <property type="match status" value="2"/>
</dbReference>
<dbReference type="InterPro" id="IPR001307">
    <property type="entry name" value="Thiosulphate_STrfase_CS"/>
</dbReference>
<sequence>MKTTGIARWVAVLTLAVPAVSRAADAPAQKVAAPPLISLDDLQKRLSEPNLRLLDVRSEEKYKKGHIPGALWVDVKALQPLTKAEAIADKDAWARGLSALAIDERSEVYVYDDDRQHIAGKVWWLLSYAGAPRVGLIDGGFPLWEREKRPVNADIAQAKPHEFAVHFHAKRSATREEVQSAIQDEKVQLVDARSVAEYRGEKKPQNGGRVGHIPSARLLDLYGLVDADGRFLNVDAQQAQLAKAGIKADQPIIVYSQGGSRSGGVVFALRRLGIPARHYVAGLNEWAKDASAPLAEGDEAGRRAE</sequence>
<feature type="chain" id="PRO_5003940178" evidence="2">
    <location>
        <begin position="24"/>
        <end position="305"/>
    </location>
</feature>
<dbReference type="GO" id="GO:0004792">
    <property type="term" value="F:thiosulfate-cyanide sulfurtransferase activity"/>
    <property type="evidence" value="ECO:0007669"/>
    <property type="project" value="InterPro"/>
</dbReference>
<dbReference type="PANTHER" id="PTHR43855:SF1">
    <property type="entry name" value="THIOSULFATE SULFURTRANSFERASE"/>
    <property type="match status" value="1"/>
</dbReference>
<keyword evidence="2" id="KW-0732">Signal</keyword>
<gene>
    <name evidence="4" type="ordered locus">Sinac_2729</name>
</gene>
<proteinExistence type="predicted"/>
<evidence type="ECO:0000256" key="2">
    <source>
        <dbReference type="SAM" id="SignalP"/>
    </source>
</evidence>
<name>L0DDT2_SINAD</name>
<dbReference type="OrthoDB" id="9770030at2"/>
<evidence type="ECO:0000313" key="5">
    <source>
        <dbReference type="Proteomes" id="UP000010798"/>
    </source>
</evidence>
<dbReference type="CDD" id="cd01448">
    <property type="entry name" value="TST_Repeat_1"/>
    <property type="match status" value="1"/>
</dbReference>
<feature type="domain" description="Rhodanese" evidence="3">
    <location>
        <begin position="183"/>
        <end position="295"/>
    </location>
</feature>
<evidence type="ECO:0000256" key="1">
    <source>
        <dbReference type="ARBA" id="ARBA00022737"/>
    </source>
</evidence>
<dbReference type="Proteomes" id="UP000010798">
    <property type="component" value="Chromosome"/>
</dbReference>
<dbReference type="AlphaFoldDB" id="L0DDT2"/>
<dbReference type="PROSITE" id="PS50206">
    <property type="entry name" value="RHODANESE_3"/>
    <property type="match status" value="2"/>
</dbReference>
<keyword evidence="4" id="KW-0808">Transferase</keyword>
<dbReference type="InterPro" id="IPR001763">
    <property type="entry name" value="Rhodanese-like_dom"/>
</dbReference>
<dbReference type="InterPro" id="IPR036873">
    <property type="entry name" value="Rhodanese-like_dom_sf"/>
</dbReference>
<reference evidence="4 5" key="1">
    <citation type="submission" date="2012-02" db="EMBL/GenBank/DDBJ databases">
        <title>Complete sequence of chromosome of Singulisphaera acidiphila DSM 18658.</title>
        <authorList>
            <consortium name="US DOE Joint Genome Institute (JGI-PGF)"/>
            <person name="Lucas S."/>
            <person name="Copeland A."/>
            <person name="Lapidus A."/>
            <person name="Glavina del Rio T."/>
            <person name="Dalin E."/>
            <person name="Tice H."/>
            <person name="Bruce D."/>
            <person name="Goodwin L."/>
            <person name="Pitluck S."/>
            <person name="Peters L."/>
            <person name="Ovchinnikova G."/>
            <person name="Chertkov O."/>
            <person name="Kyrpides N."/>
            <person name="Mavromatis K."/>
            <person name="Ivanova N."/>
            <person name="Brettin T."/>
            <person name="Detter J.C."/>
            <person name="Han C."/>
            <person name="Larimer F."/>
            <person name="Land M."/>
            <person name="Hauser L."/>
            <person name="Markowitz V."/>
            <person name="Cheng J.-F."/>
            <person name="Hugenholtz P."/>
            <person name="Woyke T."/>
            <person name="Wu D."/>
            <person name="Tindall B."/>
            <person name="Pomrenke H."/>
            <person name="Brambilla E."/>
            <person name="Klenk H.-P."/>
            <person name="Eisen J.A."/>
        </authorList>
    </citation>
    <scope>NUCLEOTIDE SEQUENCE [LARGE SCALE GENOMIC DNA]</scope>
    <source>
        <strain evidence="5">ATCC BAA-1392 / DSM 18658 / VKM B-2454 / MOB10</strain>
    </source>
</reference>
<dbReference type="EMBL" id="CP003364">
    <property type="protein sequence ID" value="AGA27025.1"/>
    <property type="molecule type" value="Genomic_DNA"/>
</dbReference>
<dbReference type="Gene3D" id="3.40.250.10">
    <property type="entry name" value="Rhodanese-like domain"/>
    <property type="match status" value="2"/>
</dbReference>
<evidence type="ECO:0000313" key="4">
    <source>
        <dbReference type="EMBL" id="AGA27025.1"/>
    </source>
</evidence>
<keyword evidence="5" id="KW-1185">Reference proteome</keyword>
<dbReference type="SUPFAM" id="SSF52821">
    <property type="entry name" value="Rhodanese/Cell cycle control phosphatase"/>
    <property type="match status" value="2"/>
</dbReference>
<keyword evidence="1" id="KW-0677">Repeat</keyword>
<dbReference type="InterPro" id="IPR051126">
    <property type="entry name" value="Thiosulfate_sulfurtransferase"/>
</dbReference>
<dbReference type="HOGENOM" id="CLU_031618_3_0_0"/>
<feature type="signal peptide" evidence="2">
    <location>
        <begin position="1"/>
        <end position="23"/>
    </location>
</feature>
<dbReference type="eggNOG" id="COG2897">
    <property type="taxonomic scope" value="Bacteria"/>
</dbReference>
<organism evidence="4 5">
    <name type="scientific">Singulisphaera acidiphila (strain ATCC BAA-1392 / DSM 18658 / VKM B-2454 / MOB10)</name>
    <dbReference type="NCBI Taxonomy" id="886293"/>
    <lineage>
        <taxon>Bacteria</taxon>
        <taxon>Pseudomonadati</taxon>
        <taxon>Planctomycetota</taxon>
        <taxon>Planctomycetia</taxon>
        <taxon>Isosphaerales</taxon>
        <taxon>Isosphaeraceae</taxon>
        <taxon>Singulisphaera</taxon>
    </lineage>
</organism>
<dbReference type="PANTHER" id="PTHR43855">
    <property type="entry name" value="THIOSULFATE SULFURTRANSFERASE"/>
    <property type="match status" value="1"/>
</dbReference>
<evidence type="ECO:0000259" key="3">
    <source>
        <dbReference type="PROSITE" id="PS50206"/>
    </source>
</evidence>